<dbReference type="PANTHER" id="PTHR47547:SF1">
    <property type="entry name" value="ASPARTATE-PROTON SYMPORTER"/>
    <property type="match status" value="1"/>
</dbReference>
<keyword evidence="2 5" id="KW-0812">Transmembrane</keyword>
<reference evidence="8" key="1">
    <citation type="journal article" date="2019" name="Int. J. Syst. Evol. Microbiol.">
        <title>The Global Catalogue of Microorganisms (GCM) 10K type strain sequencing project: providing services to taxonomists for standard genome sequencing and annotation.</title>
        <authorList>
            <consortium name="The Broad Institute Genomics Platform"/>
            <consortium name="The Broad Institute Genome Sequencing Center for Infectious Disease"/>
            <person name="Wu L."/>
            <person name="Ma J."/>
        </authorList>
    </citation>
    <scope>NUCLEOTIDE SEQUENCE [LARGE SCALE GENOMIC DNA]</scope>
    <source>
        <strain evidence="8">CGMCC 1.13718</strain>
    </source>
</reference>
<feature type="transmembrane region" description="Helical" evidence="5">
    <location>
        <begin position="271"/>
        <end position="293"/>
    </location>
</feature>
<feature type="transmembrane region" description="Helical" evidence="5">
    <location>
        <begin position="86"/>
        <end position="104"/>
    </location>
</feature>
<feature type="transmembrane region" description="Helical" evidence="5">
    <location>
        <begin position="420"/>
        <end position="437"/>
    </location>
</feature>
<proteinExistence type="predicted"/>
<feature type="transmembrane region" description="Helical" evidence="5">
    <location>
        <begin position="201"/>
        <end position="226"/>
    </location>
</feature>
<feature type="transmembrane region" description="Helical" evidence="5">
    <location>
        <begin position="233"/>
        <end position="259"/>
    </location>
</feature>
<accession>A0ABV9TD33</accession>
<sequence length="512" mass="56797">MKEQTTKKSLSPFHLVLMSMGGMVGTGWLFSPYYVFQGAGVWAILSWIIAAVLILFIAFTFAEVVTFITIRGGFMRFFDITHSKSLGFMMIIIGWLSYVVYLPIEAQGATQYIAFWFPSLINNNAGTVTLSLYGLILSFLIMIILTMFNSSHVKRVANANAGVSICKIILPLTIAIFVIVTCGKVDNVTAHYSNTPFNFSNILFAITSSGVAFAFTGFQNGLILAADAKNPRIALPLSVIAPVLIGLVMYILLTMIYMFCLDGDTSKVFNATAPLLGILSLLGLNYLFVILFVDAVVSPLGTANVYTAVTARILQTVGTTFSWKKLEKLNKNDAPIVALWINFFIALLFLVPAPTWAELVNFLSTLVMLICLSGPVSLMVFRKIKPHGERKFRLKAYALFGYLGFIGCTLFVYWSGLSNLVGLFVLSLILLIIYQFTMVKQYGKAKIDAFMFISYLGLLLLISYSVKANFIPFPYDHILVIILSVIYLNLFVSLRDSEINIDQKMEKISLHG</sequence>
<feature type="transmembrane region" description="Helical" evidence="5">
    <location>
        <begin position="124"/>
        <end position="148"/>
    </location>
</feature>
<evidence type="ECO:0000256" key="2">
    <source>
        <dbReference type="ARBA" id="ARBA00022692"/>
    </source>
</evidence>
<comment type="caution">
    <text evidence="7">The sequence shown here is derived from an EMBL/GenBank/DDBJ whole genome shotgun (WGS) entry which is preliminary data.</text>
</comment>
<name>A0ABV9TD33_9GAMM</name>
<dbReference type="InterPro" id="IPR004841">
    <property type="entry name" value="AA-permease/SLC12A_dom"/>
</dbReference>
<feature type="transmembrane region" description="Helical" evidence="5">
    <location>
        <begin position="41"/>
        <end position="65"/>
    </location>
</feature>
<keyword evidence="3 5" id="KW-1133">Transmembrane helix</keyword>
<feature type="transmembrane region" description="Helical" evidence="5">
    <location>
        <begin position="334"/>
        <end position="353"/>
    </location>
</feature>
<protein>
    <submittedName>
        <fullName evidence="7">APC family permease</fullName>
    </submittedName>
</protein>
<dbReference type="RefSeq" id="WP_119331249.1">
    <property type="nucleotide sequence ID" value="NZ_JBHSJH010000001.1"/>
</dbReference>
<feature type="transmembrane region" description="Helical" evidence="5">
    <location>
        <begin position="478"/>
        <end position="494"/>
    </location>
</feature>
<evidence type="ECO:0000259" key="6">
    <source>
        <dbReference type="Pfam" id="PF00324"/>
    </source>
</evidence>
<feature type="domain" description="Amino acid permease/ SLC12A" evidence="6">
    <location>
        <begin position="14"/>
        <end position="462"/>
    </location>
</feature>
<keyword evidence="8" id="KW-1185">Reference proteome</keyword>
<feature type="transmembrane region" description="Helical" evidence="5">
    <location>
        <begin position="359"/>
        <end position="382"/>
    </location>
</feature>
<feature type="transmembrane region" description="Helical" evidence="5">
    <location>
        <begin position="12"/>
        <end position="35"/>
    </location>
</feature>
<evidence type="ECO:0000256" key="5">
    <source>
        <dbReference type="SAM" id="Phobius"/>
    </source>
</evidence>
<evidence type="ECO:0000256" key="4">
    <source>
        <dbReference type="ARBA" id="ARBA00023136"/>
    </source>
</evidence>
<feature type="transmembrane region" description="Helical" evidence="5">
    <location>
        <begin position="449"/>
        <end position="466"/>
    </location>
</feature>
<feature type="transmembrane region" description="Helical" evidence="5">
    <location>
        <begin position="160"/>
        <end position="181"/>
    </location>
</feature>
<evidence type="ECO:0000256" key="3">
    <source>
        <dbReference type="ARBA" id="ARBA00022989"/>
    </source>
</evidence>
<organism evidence="7 8">
    <name type="scientific">Pseudofrancisella aestuarii</name>
    <dbReference type="NCBI Taxonomy" id="2670347"/>
    <lineage>
        <taxon>Bacteria</taxon>
        <taxon>Pseudomonadati</taxon>
        <taxon>Pseudomonadota</taxon>
        <taxon>Gammaproteobacteria</taxon>
        <taxon>Thiotrichales</taxon>
        <taxon>Francisellaceae</taxon>
        <taxon>Pseudofrancisella</taxon>
    </lineage>
</organism>
<gene>
    <name evidence="7" type="ORF">ACFPDQ_03860</name>
</gene>
<dbReference type="Pfam" id="PF00324">
    <property type="entry name" value="AA_permease"/>
    <property type="match status" value="1"/>
</dbReference>
<dbReference type="PIRSF" id="PIRSF006060">
    <property type="entry name" value="AA_transporter"/>
    <property type="match status" value="1"/>
</dbReference>
<evidence type="ECO:0000313" key="8">
    <source>
        <dbReference type="Proteomes" id="UP001595926"/>
    </source>
</evidence>
<feature type="transmembrane region" description="Helical" evidence="5">
    <location>
        <begin position="394"/>
        <end position="414"/>
    </location>
</feature>
<dbReference type="Gene3D" id="1.20.1740.10">
    <property type="entry name" value="Amino acid/polyamine transporter I"/>
    <property type="match status" value="1"/>
</dbReference>
<evidence type="ECO:0000313" key="7">
    <source>
        <dbReference type="EMBL" id="MFC4892180.1"/>
    </source>
</evidence>
<dbReference type="Proteomes" id="UP001595926">
    <property type="component" value="Unassembled WGS sequence"/>
</dbReference>
<comment type="subcellular location">
    <subcellularLocation>
        <location evidence="1">Membrane</location>
        <topology evidence="1">Multi-pass membrane protein</topology>
    </subcellularLocation>
</comment>
<keyword evidence="4 5" id="KW-0472">Membrane</keyword>
<dbReference type="EMBL" id="JBHSJH010000001">
    <property type="protein sequence ID" value="MFC4892180.1"/>
    <property type="molecule type" value="Genomic_DNA"/>
</dbReference>
<dbReference type="InterPro" id="IPR052962">
    <property type="entry name" value="AA_Transporter_AGT"/>
</dbReference>
<evidence type="ECO:0000256" key="1">
    <source>
        <dbReference type="ARBA" id="ARBA00004141"/>
    </source>
</evidence>
<dbReference type="PANTHER" id="PTHR47547">
    <property type="match status" value="1"/>
</dbReference>